<accession>A0A9R1C9B6</accession>
<dbReference type="GeneID" id="72467614"/>
<dbReference type="PROSITE" id="PS51257">
    <property type="entry name" value="PROKAR_LIPOPROTEIN"/>
    <property type="match status" value="1"/>
</dbReference>
<comment type="caution">
    <text evidence="2">The sequence shown here is derived from an EMBL/GenBank/DDBJ whole genome shotgun (WGS) entry which is preliminary data.</text>
</comment>
<dbReference type="InterPro" id="IPR053139">
    <property type="entry name" value="Surface_bspA-like"/>
</dbReference>
<feature type="chain" id="PRO_5040190683" description="Leucine-rich repeat domain-containing protein" evidence="1">
    <location>
        <begin position="28"/>
        <end position="438"/>
    </location>
</feature>
<dbReference type="EMBL" id="BPUB01000001">
    <property type="protein sequence ID" value="GJG58355.1"/>
    <property type="molecule type" value="Genomic_DNA"/>
</dbReference>
<dbReference type="PANTHER" id="PTHR45661:SF3">
    <property type="entry name" value="IG-LIKE DOMAIN-CONTAINING PROTEIN"/>
    <property type="match status" value="1"/>
</dbReference>
<reference evidence="2" key="1">
    <citation type="journal article" date="2022" name="Int. J. Syst. Evol. Microbiol.">
        <title>Prevotella lacticifex sp. nov., isolated from the rumen of cows.</title>
        <authorList>
            <person name="Shinkai T."/>
            <person name="Ikeyama N."/>
            <person name="Kumagai M."/>
            <person name="Ohmori H."/>
            <person name="Sakamoto M."/>
            <person name="Ohkuma M."/>
            <person name="Mitsumori M."/>
        </authorList>
    </citation>
    <scope>NUCLEOTIDE SEQUENCE</scope>
    <source>
        <strain evidence="2">R5076</strain>
    </source>
</reference>
<proteinExistence type="predicted"/>
<dbReference type="InterPro" id="IPR026906">
    <property type="entry name" value="LRR_5"/>
</dbReference>
<evidence type="ECO:0008006" key="4">
    <source>
        <dbReference type="Google" id="ProtNLM"/>
    </source>
</evidence>
<evidence type="ECO:0000313" key="3">
    <source>
        <dbReference type="Proteomes" id="UP000825483"/>
    </source>
</evidence>
<dbReference type="PANTHER" id="PTHR45661">
    <property type="entry name" value="SURFACE ANTIGEN"/>
    <property type="match status" value="1"/>
</dbReference>
<feature type="signal peptide" evidence="1">
    <location>
        <begin position="1"/>
        <end position="27"/>
    </location>
</feature>
<dbReference type="Proteomes" id="UP000825483">
    <property type="component" value="Unassembled WGS sequence"/>
</dbReference>
<sequence length="438" mass="48111">MKHIAVFSKGRTAACLFATLLTLLSLASCKDSEDTPVTPDKPTEETDTVDQKVIAETPHVDIEGEGGKAYVFIKVYSTLYGLPQGSKLSVDAAWVKEESHQMRGESPQFADAKGSRAVYRGYYDMVYVLDVDKNEGLGREATITFNYYKDGGLHLGKPVKVTLHQWPRNLKSSETINVGHPGQLPVLMGGNVAAWSNLTSLKLTGQLNTADMRTLRLLLKRSVRSMTTYRDANGGKVEISTASTMNLRQLDMGDCELVEDGDTAVEECIEDVDRSYVQRRNVLGDRAFFVAGCKLDSIVLPKSLTEIGHDAFRMCGNLSYIDIPATVTTIGSYAFQNCTGMKEIRIPENSALKSLGVYALATGSELNTITFPASLEVVENNGILGNVAARNIHIKWPMPPVLSRFRISDKITLWVPKGSGDAYKAAFGWNHAKEIKEE</sequence>
<name>A0A9R1C9B6_9BACT</name>
<dbReference type="AlphaFoldDB" id="A0A9R1C9B6"/>
<organism evidence="2 3">
    <name type="scientific">Prevotella lacticifex</name>
    <dbReference type="NCBI Taxonomy" id="2854755"/>
    <lineage>
        <taxon>Bacteria</taxon>
        <taxon>Pseudomonadati</taxon>
        <taxon>Bacteroidota</taxon>
        <taxon>Bacteroidia</taxon>
        <taxon>Bacteroidales</taxon>
        <taxon>Prevotellaceae</taxon>
        <taxon>Prevotella</taxon>
    </lineage>
</organism>
<evidence type="ECO:0000313" key="2">
    <source>
        <dbReference type="EMBL" id="GJG58355.1"/>
    </source>
</evidence>
<keyword evidence="1" id="KW-0732">Signal</keyword>
<dbReference type="SUPFAM" id="SSF52058">
    <property type="entry name" value="L domain-like"/>
    <property type="match status" value="1"/>
</dbReference>
<gene>
    <name evidence="2" type="ORF">PRLR5076_12060</name>
</gene>
<evidence type="ECO:0000256" key="1">
    <source>
        <dbReference type="SAM" id="SignalP"/>
    </source>
</evidence>
<dbReference type="Gene3D" id="3.80.10.10">
    <property type="entry name" value="Ribonuclease Inhibitor"/>
    <property type="match status" value="2"/>
</dbReference>
<protein>
    <recommendedName>
        <fullName evidence="4">Leucine-rich repeat domain-containing protein</fullName>
    </recommendedName>
</protein>
<keyword evidence="3" id="KW-1185">Reference proteome</keyword>
<dbReference type="RefSeq" id="WP_223926351.1">
    <property type="nucleotide sequence ID" value="NZ_BPTU01000001.1"/>
</dbReference>
<dbReference type="Pfam" id="PF13306">
    <property type="entry name" value="LRR_5"/>
    <property type="match status" value="1"/>
</dbReference>
<dbReference type="InterPro" id="IPR032675">
    <property type="entry name" value="LRR_dom_sf"/>
</dbReference>